<dbReference type="GO" id="GO:0005737">
    <property type="term" value="C:cytoplasm"/>
    <property type="evidence" value="ECO:0007669"/>
    <property type="project" value="TreeGrafter"/>
</dbReference>
<dbReference type="CDD" id="cd14003">
    <property type="entry name" value="STKc_AMPK-like"/>
    <property type="match status" value="1"/>
</dbReference>
<organism evidence="4 5">
    <name type="scientific">Elliptochloris bilobata</name>
    <dbReference type="NCBI Taxonomy" id="381761"/>
    <lineage>
        <taxon>Eukaryota</taxon>
        <taxon>Viridiplantae</taxon>
        <taxon>Chlorophyta</taxon>
        <taxon>core chlorophytes</taxon>
        <taxon>Trebouxiophyceae</taxon>
        <taxon>Trebouxiophyceae incertae sedis</taxon>
        <taxon>Elliptochloris clade</taxon>
        <taxon>Elliptochloris</taxon>
    </lineage>
</organism>
<evidence type="ECO:0000256" key="2">
    <source>
        <dbReference type="ARBA" id="ARBA00022840"/>
    </source>
</evidence>
<comment type="caution">
    <text evidence="4">The sequence shown here is derived from an EMBL/GenBank/DDBJ whole genome shotgun (WGS) entry which is preliminary data.</text>
</comment>
<dbReference type="SUPFAM" id="SSF56112">
    <property type="entry name" value="Protein kinase-like (PK-like)"/>
    <property type="match status" value="1"/>
</dbReference>
<protein>
    <recommendedName>
        <fullName evidence="3">Protein kinase domain-containing protein</fullName>
    </recommendedName>
</protein>
<dbReference type="AlphaFoldDB" id="A0AAW1S6A5"/>
<dbReference type="PANTHER" id="PTHR24346">
    <property type="entry name" value="MAP/MICROTUBULE AFFINITY-REGULATING KINASE"/>
    <property type="match status" value="1"/>
</dbReference>
<sequence>MAAPGPAKAEPLLGHPKYRKVADLARGTFGFVQLAEDLTTGEHLAIKARFCQDRTPEFVPRGEKITKYVEREIINHKQLKHPHVVELREVFLTAEYLAIAMEYAAGGDMYHRVVHCRGLPEGDARWYFQQLVIAIDYCHRMGVANRDIKLENTLLDDSERPLLKICDFGYSKHEKYQSAPGSRVGTPAYLAPEVILTTKGKKYDGKSADTWACGVMLFIMLASAYPFGRPEDEQLKPSAKMHVMLQRILHTDYALPSHVRASPEFRDLLGRILVADPAARISLADIQRHPWFLAELPEGCQDMNARLLEEPPEPEVQSVEETEGIVREAMTAPAAAAAEAARPTLNFDNDDTLDTFMDEQRCPGGGGSSAVFVAEDEW</sequence>
<proteinExistence type="predicted"/>
<dbReference type="PANTHER" id="PTHR24346:SF92">
    <property type="entry name" value="SNF1-RELATED PROTEIN KINASE 2.6"/>
    <property type="match status" value="1"/>
</dbReference>
<dbReference type="Gene3D" id="3.30.200.20">
    <property type="entry name" value="Phosphorylase Kinase, domain 1"/>
    <property type="match status" value="1"/>
</dbReference>
<dbReference type="EMBL" id="JALJOU010000011">
    <property type="protein sequence ID" value="KAK9841023.1"/>
    <property type="molecule type" value="Genomic_DNA"/>
</dbReference>
<evidence type="ECO:0000313" key="4">
    <source>
        <dbReference type="EMBL" id="KAK9841023.1"/>
    </source>
</evidence>
<feature type="domain" description="Protein kinase" evidence="3">
    <location>
        <begin position="18"/>
        <end position="292"/>
    </location>
</feature>
<dbReference type="FunFam" id="1.10.510.10:FF:000571">
    <property type="entry name" value="Maternal embryonic leucine zipper kinase"/>
    <property type="match status" value="1"/>
</dbReference>
<dbReference type="GO" id="GO:0004674">
    <property type="term" value="F:protein serine/threonine kinase activity"/>
    <property type="evidence" value="ECO:0007669"/>
    <property type="project" value="TreeGrafter"/>
</dbReference>
<evidence type="ECO:0000313" key="5">
    <source>
        <dbReference type="Proteomes" id="UP001445335"/>
    </source>
</evidence>
<dbReference type="PROSITE" id="PS50011">
    <property type="entry name" value="PROTEIN_KINASE_DOM"/>
    <property type="match status" value="1"/>
</dbReference>
<keyword evidence="5" id="KW-1185">Reference proteome</keyword>
<keyword evidence="2" id="KW-0067">ATP-binding</keyword>
<dbReference type="GO" id="GO:0005524">
    <property type="term" value="F:ATP binding"/>
    <property type="evidence" value="ECO:0007669"/>
    <property type="project" value="UniProtKB-KW"/>
</dbReference>
<gene>
    <name evidence="4" type="ORF">WJX81_006268</name>
</gene>
<dbReference type="SMART" id="SM00220">
    <property type="entry name" value="S_TKc"/>
    <property type="match status" value="1"/>
</dbReference>
<reference evidence="4 5" key="1">
    <citation type="journal article" date="2024" name="Nat. Commun.">
        <title>Phylogenomics reveals the evolutionary origins of lichenization in chlorophyte algae.</title>
        <authorList>
            <person name="Puginier C."/>
            <person name="Libourel C."/>
            <person name="Otte J."/>
            <person name="Skaloud P."/>
            <person name="Haon M."/>
            <person name="Grisel S."/>
            <person name="Petersen M."/>
            <person name="Berrin J.G."/>
            <person name="Delaux P.M."/>
            <person name="Dal Grande F."/>
            <person name="Keller J."/>
        </authorList>
    </citation>
    <scope>NUCLEOTIDE SEQUENCE [LARGE SCALE GENOMIC DNA]</scope>
    <source>
        <strain evidence="4 5">SAG 245.80</strain>
    </source>
</reference>
<dbReference type="GO" id="GO:0035556">
    <property type="term" value="P:intracellular signal transduction"/>
    <property type="evidence" value="ECO:0007669"/>
    <property type="project" value="TreeGrafter"/>
</dbReference>
<accession>A0AAW1S6A5</accession>
<dbReference type="Proteomes" id="UP001445335">
    <property type="component" value="Unassembled WGS sequence"/>
</dbReference>
<evidence type="ECO:0000256" key="1">
    <source>
        <dbReference type="ARBA" id="ARBA00022741"/>
    </source>
</evidence>
<dbReference type="InterPro" id="IPR000719">
    <property type="entry name" value="Prot_kinase_dom"/>
</dbReference>
<dbReference type="Gene3D" id="1.10.510.10">
    <property type="entry name" value="Transferase(Phosphotransferase) domain 1"/>
    <property type="match status" value="1"/>
</dbReference>
<evidence type="ECO:0000259" key="3">
    <source>
        <dbReference type="PROSITE" id="PS50011"/>
    </source>
</evidence>
<dbReference type="InterPro" id="IPR011009">
    <property type="entry name" value="Kinase-like_dom_sf"/>
</dbReference>
<keyword evidence="1" id="KW-0547">Nucleotide-binding</keyword>
<name>A0AAW1S6A5_9CHLO</name>
<dbReference type="Pfam" id="PF00069">
    <property type="entry name" value="Pkinase"/>
    <property type="match status" value="1"/>
</dbReference>